<dbReference type="GO" id="GO:0030288">
    <property type="term" value="C:outer membrane-bounded periplasmic space"/>
    <property type="evidence" value="ECO:0007669"/>
    <property type="project" value="TreeGrafter"/>
</dbReference>
<organism evidence="6">
    <name type="scientific">hydrothermal vent metagenome</name>
    <dbReference type="NCBI Taxonomy" id="652676"/>
    <lineage>
        <taxon>unclassified sequences</taxon>
        <taxon>metagenomes</taxon>
        <taxon>ecological metagenomes</taxon>
    </lineage>
</organism>
<dbReference type="InterPro" id="IPR005653">
    <property type="entry name" value="OstA-like_N"/>
</dbReference>
<dbReference type="GO" id="GO:0009279">
    <property type="term" value="C:cell outer membrane"/>
    <property type="evidence" value="ECO:0007669"/>
    <property type="project" value="TreeGrafter"/>
</dbReference>
<keyword evidence="2" id="KW-0732">Signal</keyword>
<evidence type="ECO:0000256" key="2">
    <source>
        <dbReference type="ARBA" id="ARBA00022729"/>
    </source>
</evidence>
<feature type="domain" description="Organic solvent tolerance-like N-terminal" evidence="5">
    <location>
        <begin position="39"/>
        <end position="147"/>
    </location>
</feature>
<dbReference type="Gene3D" id="2.60.450.10">
    <property type="entry name" value="Lipopolysaccharide (LPS) transport protein A like domain"/>
    <property type="match status" value="1"/>
</dbReference>
<sequence length="180" mass="20214">MHRLTEKALRISSGLLLACTLLLAAPLLAADKAQREPVTIEADSAVFDERKGQSIYTGHVIITQGGMQIHADEVTVYTEEDELKRIIASGEPVHFRQQREGEKEIHGEARRLDYQANDEHLLLQDQAWLTQDGNRFSGQRIEYDMLRERVTAAQAEDGSQRVKVTIQPKTKSPSPENGQP</sequence>
<dbReference type="PANTHER" id="PTHR36504">
    <property type="entry name" value="LIPOPOLYSACCHARIDE EXPORT SYSTEM PROTEIN LPTA"/>
    <property type="match status" value="1"/>
</dbReference>
<evidence type="ECO:0000256" key="3">
    <source>
        <dbReference type="ARBA" id="ARBA00022764"/>
    </source>
</evidence>
<dbReference type="GO" id="GO:0015920">
    <property type="term" value="P:lipopolysaccharide transport"/>
    <property type="evidence" value="ECO:0007669"/>
    <property type="project" value="InterPro"/>
</dbReference>
<feature type="compositionally biased region" description="Polar residues" evidence="4">
    <location>
        <begin position="167"/>
        <end position="180"/>
    </location>
</feature>
<dbReference type="NCBIfam" id="TIGR03002">
    <property type="entry name" value="outer_YhbN_LptA"/>
    <property type="match status" value="1"/>
</dbReference>
<evidence type="ECO:0000313" key="6">
    <source>
        <dbReference type="EMBL" id="VAX00252.1"/>
    </source>
</evidence>
<proteinExistence type="inferred from homology"/>
<dbReference type="PANTHER" id="PTHR36504:SF1">
    <property type="entry name" value="LIPOPOLYSACCHARIDE EXPORT SYSTEM PROTEIN LPTA"/>
    <property type="match status" value="1"/>
</dbReference>
<name>A0A3B1A827_9ZZZZ</name>
<dbReference type="InterPro" id="IPR014340">
    <property type="entry name" value="LptA"/>
</dbReference>
<dbReference type="GO" id="GO:0001530">
    <property type="term" value="F:lipopolysaccharide binding"/>
    <property type="evidence" value="ECO:0007669"/>
    <property type="project" value="InterPro"/>
</dbReference>
<gene>
    <name evidence="6" type="ORF">MNBD_GAMMA20-1609</name>
</gene>
<reference evidence="6" key="1">
    <citation type="submission" date="2018-06" db="EMBL/GenBank/DDBJ databases">
        <authorList>
            <person name="Zhirakovskaya E."/>
        </authorList>
    </citation>
    <scope>NUCLEOTIDE SEQUENCE</scope>
</reference>
<dbReference type="Pfam" id="PF03968">
    <property type="entry name" value="LptD_N"/>
    <property type="match status" value="1"/>
</dbReference>
<evidence type="ECO:0000256" key="4">
    <source>
        <dbReference type="SAM" id="MobiDB-lite"/>
    </source>
</evidence>
<dbReference type="InterPro" id="IPR052037">
    <property type="entry name" value="LPS_export_LptA"/>
</dbReference>
<evidence type="ECO:0000256" key="1">
    <source>
        <dbReference type="ARBA" id="ARBA00022448"/>
    </source>
</evidence>
<evidence type="ECO:0000259" key="5">
    <source>
        <dbReference type="Pfam" id="PF03968"/>
    </source>
</evidence>
<dbReference type="GO" id="GO:0017089">
    <property type="term" value="F:glycolipid transfer activity"/>
    <property type="evidence" value="ECO:0007669"/>
    <property type="project" value="TreeGrafter"/>
</dbReference>
<protein>
    <recommendedName>
        <fullName evidence="5">Organic solvent tolerance-like N-terminal domain-containing protein</fullName>
    </recommendedName>
</protein>
<accession>A0A3B1A827</accession>
<dbReference type="EMBL" id="UOFU01000195">
    <property type="protein sequence ID" value="VAX00252.1"/>
    <property type="molecule type" value="Genomic_DNA"/>
</dbReference>
<keyword evidence="1" id="KW-0813">Transport</keyword>
<dbReference type="HAMAP" id="MF_01914">
    <property type="entry name" value="LPS_assembly_LptA"/>
    <property type="match status" value="1"/>
</dbReference>
<feature type="region of interest" description="Disordered" evidence="4">
    <location>
        <begin position="152"/>
        <end position="180"/>
    </location>
</feature>
<keyword evidence="3" id="KW-0574">Periplasm</keyword>
<dbReference type="AlphaFoldDB" id="A0A3B1A827"/>